<evidence type="ECO:0000313" key="1">
    <source>
        <dbReference type="EMBL" id="KAF5817752.1"/>
    </source>
</evidence>
<proteinExistence type="predicted"/>
<dbReference type="Proteomes" id="UP000215914">
    <property type="component" value="Unassembled WGS sequence"/>
</dbReference>
<keyword evidence="2" id="KW-1185">Reference proteome</keyword>
<protein>
    <submittedName>
        <fullName evidence="1">Uncharacterized protein</fullName>
    </submittedName>
</protein>
<sequence>MDFTGVFKSQVTSFLPLGIFGLKFDLDLLNFRVYFSGDNPRDRWISPAFSHLRFSFKSTCCLSSVNKFGSGFVCDLSKVFGFVLNMLFVKEENLVCELSKSL</sequence>
<evidence type="ECO:0000313" key="2">
    <source>
        <dbReference type="Proteomes" id="UP000215914"/>
    </source>
</evidence>
<reference evidence="1" key="1">
    <citation type="journal article" date="2017" name="Nature">
        <title>The sunflower genome provides insights into oil metabolism, flowering and Asterid evolution.</title>
        <authorList>
            <person name="Badouin H."/>
            <person name="Gouzy J."/>
            <person name="Grassa C.J."/>
            <person name="Murat F."/>
            <person name="Staton S.E."/>
            <person name="Cottret L."/>
            <person name="Lelandais-Briere C."/>
            <person name="Owens G.L."/>
            <person name="Carrere S."/>
            <person name="Mayjonade B."/>
            <person name="Legrand L."/>
            <person name="Gill N."/>
            <person name="Kane N.C."/>
            <person name="Bowers J.E."/>
            <person name="Hubner S."/>
            <person name="Bellec A."/>
            <person name="Berard A."/>
            <person name="Berges H."/>
            <person name="Blanchet N."/>
            <person name="Boniface M.C."/>
            <person name="Brunel D."/>
            <person name="Catrice O."/>
            <person name="Chaidir N."/>
            <person name="Claudel C."/>
            <person name="Donnadieu C."/>
            <person name="Faraut T."/>
            <person name="Fievet G."/>
            <person name="Helmstetter N."/>
            <person name="King M."/>
            <person name="Knapp S.J."/>
            <person name="Lai Z."/>
            <person name="Le Paslier M.C."/>
            <person name="Lippi Y."/>
            <person name="Lorenzon L."/>
            <person name="Mandel J.R."/>
            <person name="Marage G."/>
            <person name="Marchand G."/>
            <person name="Marquand E."/>
            <person name="Bret-Mestries E."/>
            <person name="Morien E."/>
            <person name="Nambeesan S."/>
            <person name="Nguyen T."/>
            <person name="Pegot-Espagnet P."/>
            <person name="Pouilly N."/>
            <person name="Raftis F."/>
            <person name="Sallet E."/>
            <person name="Schiex T."/>
            <person name="Thomas J."/>
            <person name="Vandecasteele C."/>
            <person name="Vares D."/>
            <person name="Vear F."/>
            <person name="Vautrin S."/>
            <person name="Crespi M."/>
            <person name="Mangin B."/>
            <person name="Burke J.M."/>
            <person name="Salse J."/>
            <person name="Munos S."/>
            <person name="Vincourt P."/>
            <person name="Rieseberg L.H."/>
            <person name="Langlade N.B."/>
        </authorList>
    </citation>
    <scope>NUCLEOTIDE SEQUENCE</scope>
    <source>
        <tissue evidence="1">Leaves</tissue>
    </source>
</reference>
<reference evidence="1" key="2">
    <citation type="submission" date="2020-06" db="EMBL/GenBank/DDBJ databases">
        <title>Helianthus annuus Genome sequencing and assembly Release 2.</title>
        <authorList>
            <person name="Gouzy J."/>
            <person name="Langlade N."/>
            <person name="Munos S."/>
        </authorList>
    </citation>
    <scope>NUCLEOTIDE SEQUENCE</scope>
    <source>
        <tissue evidence="1">Leaves</tissue>
    </source>
</reference>
<dbReference type="AlphaFoldDB" id="A0A9K3JNF7"/>
<dbReference type="EMBL" id="MNCJ02000317">
    <property type="protein sequence ID" value="KAF5817752.1"/>
    <property type="molecule type" value="Genomic_DNA"/>
</dbReference>
<name>A0A9K3JNF7_HELAN</name>
<accession>A0A9K3JNF7</accession>
<comment type="caution">
    <text evidence="1">The sequence shown here is derived from an EMBL/GenBank/DDBJ whole genome shotgun (WGS) entry which is preliminary data.</text>
</comment>
<gene>
    <name evidence="1" type="ORF">HanXRQr2_Chr02g0056721</name>
</gene>
<organism evidence="1 2">
    <name type="scientific">Helianthus annuus</name>
    <name type="common">Common sunflower</name>
    <dbReference type="NCBI Taxonomy" id="4232"/>
    <lineage>
        <taxon>Eukaryota</taxon>
        <taxon>Viridiplantae</taxon>
        <taxon>Streptophyta</taxon>
        <taxon>Embryophyta</taxon>
        <taxon>Tracheophyta</taxon>
        <taxon>Spermatophyta</taxon>
        <taxon>Magnoliopsida</taxon>
        <taxon>eudicotyledons</taxon>
        <taxon>Gunneridae</taxon>
        <taxon>Pentapetalae</taxon>
        <taxon>asterids</taxon>
        <taxon>campanulids</taxon>
        <taxon>Asterales</taxon>
        <taxon>Asteraceae</taxon>
        <taxon>Asteroideae</taxon>
        <taxon>Heliantheae alliance</taxon>
        <taxon>Heliantheae</taxon>
        <taxon>Helianthus</taxon>
    </lineage>
</organism>
<dbReference type="Gramene" id="mRNA:HanXRQr2_Chr02g0056721">
    <property type="protein sequence ID" value="mRNA:HanXRQr2_Chr02g0056721"/>
    <property type="gene ID" value="HanXRQr2_Chr02g0056721"/>
</dbReference>